<proteinExistence type="predicted"/>
<reference evidence="1" key="1">
    <citation type="submission" date="2013-07" db="EMBL/GenBank/DDBJ databases">
        <title>HIV-1 subtype C is not associated with higher risk of heterosexual HIV-1 transmission: a multinational study among African HIV-1 serodiscordant couples.</title>
        <authorList>
            <consortium name="Partners in Prevention HSV/HIV Transmission Study Team"/>
            <person name="Kahle E.M."/>
            <person name="Campbell M.S."/>
            <person name="Lingappa J.R."/>
            <person name="Donnell D."/>
            <person name="Celum C."/>
            <person name="Odondo R."/>
            <person name="Mujugira A."/>
            <person name="Fife K."/>
            <person name="Mugo N.R."/>
            <person name="Kapiga S."/>
            <person name="Mullins J.I."/>
            <person name="Baeten J.M."/>
        </authorList>
    </citation>
    <scope>NUCLEOTIDE SEQUENCE</scope>
    <source>
        <strain evidence="1">KENP027XXxDDDDDD1pXGAGNNN</strain>
    </source>
</reference>
<dbReference type="EMBL" id="KF426240">
    <property type="protein sequence ID" value="AHF62037.1"/>
    <property type="molecule type" value="Genomic_RNA"/>
</dbReference>
<evidence type="ECO:0000313" key="1">
    <source>
        <dbReference type="EMBL" id="AHF62037.1"/>
    </source>
</evidence>
<name>W0GPG8_HV1</name>
<protein>
    <submittedName>
        <fullName evidence="1">Gag protein</fullName>
    </submittedName>
</protein>
<accession>W0GPG8</accession>
<feature type="non-terminal residue" evidence="1">
    <location>
        <position position="1"/>
    </location>
</feature>
<gene>
    <name evidence="1" type="primary">gag</name>
</gene>
<sequence length="44" mass="4783">SSNEAPTPNAFKIVLQSGFAFWTSKVSVIQFFTSCEACSALRVL</sequence>
<organism evidence="1">
    <name type="scientific">Human immunodeficiency virus type 1</name>
    <name type="common">HIV-1</name>
    <dbReference type="NCBI Taxonomy" id="11676"/>
    <lineage>
        <taxon>Viruses</taxon>
        <taxon>Riboviria</taxon>
        <taxon>Pararnavirae</taxon>
        <taxon>Artverviricota</taxon>
        <taxon>Revtraviricetes</taxon>
        <taxon>Ortervirales</taxon>
        <taxon>Retroviridae</taxon>
        <taxon>Orthoretrovirinae</taxon>
        <taxon>Lentivirus</taxon>
        <taxon>Lentivirus humimdef1</taxon>
    </lineage>
</organism>
<organismHost>
    <name type="scientific">Homo sapiens</name>
    <name type="common">Human</name>
    <dbReference type="NCBI Taxonomy" id="9606"/>
</organismHost>